<evidence type="ECO:0000313" key="6">
    <source>
        <dbReference type="Proteomes" id="UP000054815"/>
    </source>
</evidence>
<feature type="signal peptide" evidence="3">
    <location>
        <begin position="1"/>
        <end position="19"/>
    </location>
</feature>
<evidence type="ECO:0000256" key="1">
    <source>
        <dbReference type="ARBA" id="ARBA00023157"/>
    </source>
</evidence>
<name>A0A0V0XZW4_TRIPS</name>
<reference evidence="5 6" key="1">
    <citation type="submission" date="2015-01" db="EMBL/GenBank/DDBJ databases">
        <title>Evolution of Trichinella species and genotypes.</title>
        <authorList>
            <person name="Korhonen P.K."/>
            <person name="Edoardo P."/>
            <person name="Giuseppe L.R."/>
            <person name="Gasser R.B."/>
        </authorList>
    </citation>
    <scope>NUCLEOTIDE SEQUENCE [LARGE SCALE GENOMIC DNA]</scope>
    <source>
        <strain evidence="5">ISS141</strain>
    </source>
</reference>
<dbReference type="STRING" id="6337.A0A0V0XZW4"/>
<evidence type="ECO:0000313" key="5">
    <source>
        <dbReference type="EMBL" id="KRX93479.1"/>
    </source>
</evidence>
<dbReference type="InterPro" id="IPR033116">
    <property type="entry name" value="TRYPSIN_SER"/>
</dbReference>
<dbReference type="GO" id="GO:0004252">
    <property type="term" value="F:serine-type endopeptidase activity"/>
    <property type="evidence" value="ECO:0007669"/>
    <property type="project" value="InterPro"/>
</dbReference>
<dbReference type="Proteomes" id="UP000054815">
    <property type="component" value="Unassembled WGS sequence"/>
</dbReference>
<dbReference type="GO" id="GO:0006508">
    <property type="term" value="P:proteolysis"/>
    <property type="evidence" value="ECO:0007669"/>
    <property type="project" value="UniProtKB-KW"/>
</dbReference>
<accession>A0A0V0XZW4</accession>
<feature type="chain" id="PRO_5006872910" evidence="3">
    <location>
        <begin position="20"/>
        <end position="572"/>
    </location>
</feature>
<dbReference type="AlphaFoldDB" id="A0A0V0XZW4"/>
<proteinExistence type="inferred from homology"/>
<protein>
    <submittedName>
        <fullName evidence="5">Transmembrane protease serine 9</fullName>
    </submittedName>
</protein>
<dbReference type="InterPro" id="IPR043504">
    <property type="entry name" value="Peptidase_S1_PA_chymotrypsin"/>
</dbReference>
<keyword evidence="5" id="KW-0378">Hydrolase</keyword>
<dbReference type="EMBL" id="JYDU01000088">
    <property type="protein sequence ID" value="KRX93479.1"/>
    <property type="molecule type" value="Genomic_DNA"/>
</dbReference>
<organism evidence="5 6">
    <name type="scientific">Trichinella pseudospiralis</name>
    <name type="common">Parasitic roundworm</name>
    <dbReference type="NCBI Taxonomy" id="6337"/>
    <lineage>
        <taxon>Eukaryota</taxon>
        <taxon>Metazoa</taxon>
        <taxon>Ecdysozoa</taxon>
        <taxon>Nematoda</taxon>
        <taxon>Enoplea</taxon>
        <taxon>Dorylaimia</taxon>
        <taxon>Trichinellida</taxon>
        <taxon>Trichinellidae</taxon>
        <taxon>Trichinella</taxon>
    </lineage>
</organism>
<dbReference type="InterPro" id="IPR001254">
    <property type="entry name" value="Trypsin_dom"/>
</dbReference>
<keyword evidence="5" id="KW-0645">Protease</keyword>
<dbReference type="SMART" id="SM00020">
    <property type="entry name" value="Tryp_SPc"/>
    <property type="match status" value="2"/>
</dbReference>
<dbReference type="PROSITE" id="PS50240">
    <property type="entry name" value="TRYPSIN_DOM"/>
    <property type="match status" value="2"/>
</dbReference>
<dbReference type="Gene3D" id="2.40.10.10">
    <property type="entry name" value="Trypsin-like serine proteases"/>
    <property type="match status" value="2"/>
</dbReference>
<dbReference type="InterPro" id="IPR051487">
    <property type="entry name" value="Ser/Thr_Proteases_Immune/Dev"/>
</dbReference>
<dbReference type="PROSITE" id="PS00135">
    <property type="entry name" value="TRYPSIN_SER"/>
    <property type="match status" value="2"/>
</dbReference>
<keyword evidence="3" id="KW-0732">Signal</keyword>
<comment type="caution">
    <text evidence="5">The sequence shown here is derived from an EMBL/GenBank/DDBJ whole genome shotgun (WGS) entry which is preliminary data.</text>
</comment>
<feature type="domain" description="Peptidase S1" evidence="4">
    <location>
        <begin position="325"/>
        <end position="565"/>
    </location>
</feature>
<feature type="domain" description="Peptidase S1" evidence="4">
    <location>
        <begin position="40"/>
        <end position="291"/>
    </location>
</feature>
<keyword evidence="5" id="KW-0472">Membrane</keyword>
<keyword evidence="5" id="KW-0812">Transmembrane</keyword>
<dbReference type="InterPro" id="IPR009003">
    <property type="entry name" value="Peptidase_S1_PA"/>
</dbReference>
<dbReference type="PANTHER" id="PTHR24256">
    <property type="entry name" value="TRYPTASE-RELATED"/>
    <property type="match status" value="1"/>
</dbReference>
<dbReference type="SUPFAM" id="SSF50494">
    <property type="entry name" value="Trypsin-like serine proteases"/>
    <property type="match status" value="2"/>
</dbReference>
<evidence type="ECO:0000256" key="3">
    <source>
        <dbReference type="SAM" id="SignalP"/>
    </source>
</evidence>
<sequence>MMRFVFLVYFINSLKLASTEIKCGMPAYPVRESDYNSNRIIGGWEARPHSLPWQLYVLLRYKTGLTTCGGTIIQLNPGNSTNLALTSAHCMVDQSTLKKVKPENASVIAGAHNIADLTERTHEQYDVKSIIIHQNFKNGQVHDIALLILQSPILYSTKTRPICLPDGDEIPEQKCWIAGWGYTRATGGSSHVLLMISTPMVFYSGPTLIAENFKKYIFLAGSKDGGAYQGDSGGPFFCKINNVYVQYGIVAHRPIGFPPGSLSTYVRLSTIDELTEENKLPIIGGLHDIYSEISSQQISKLASTEIKCGMPAYPVRESDYNSNRIIGGWEARPHSLPWQLYVLLGYKAGIAACGGTIIQLNPGNSTNLALTSAHCMVDQSTLKKLKPENVSVIAGAHNVGVIRQKTHKKYNVKSIIIHENFENGGVHDIALLILQSPIFYSRTTRPICLPDGDKMRKKECWVAGWGCATKAGDSCPVLLMVSTPKIFYGNDTLIAESFRKYIFLAGSEDGGPYRGDSGGPLFCKINNVYVQYGIVSYRPSGFSPGSFSVFTRLSTYFNWLKISALKYDNDQF</sequence>
<evidence type="ECO:0000259" key="4">
    <source>
        <dbReference type="PROSITE" id="PS50240"/>
    </source>
</evidence>
<keyword evidence="1" id="KW-1015">Disulfide bond</keyword>
<comment type="similarity">
    <text evidence="2">Belongs to the peptidase S1 family. CLIP subfamily.</text>
</comment>
<gene>
    <name evidence="5" type="primary">TMPRSS9</name>
    <name evidence="5" type="ORF">T4E_9845</name>
</gene>
<dbReference type="Pfam" id="PF00089">
    <property type="entry name" value="Trypsin"/>
    <property type="match status" value="2"/>
</dbReference>
<evidence type="ECO:0000256" key="2">
    <source>
        <dbReference type="ARBA" id="ARBA00024195"/>
    </source>
</evidence>
<dbReference type="CDD" id="cd00190">
    <property type="entry name" value="Tryp_SPc"/>
    <property type="match status" value="2"/>
</dbReference>